<evidence type="ECO:0000313" key="6">
    <source>
        <dbReference type="EMBL" id="NVI49025.1"/>
    </source>
</evidence>
<protein>
    <submittedName>
        <fullName evidence="6">AraC family transcriptional regulator</fullName>
    </submittedName>
    <submittedName>
        <fullName evidence="7">Helix-turn-helix domain-containing protein</fullName>
    </submittedName>
</protein>
<sequence>MKQVTRASGESRLGKTRQHLSDQPALPRGVLNPRDSAKRIQVWRYPVSERFSAFLDHHWVIEWNLTGQEPQEQCVLPSPHAHLVVSPRETALFGVVRGVEARRLDGRGRAFGLRFRAGGLRPFLTGPVAALTGRRVSAAIVTGQDDATLEAAILGCECHEAMIRAAEAVLEPRLPAPDRTVELISSIIATIRHDGGPRRAEALAGAFGMSLRTLQRLFCEYVGVSPKWTIRRYRLQEAQYLLARSDEIPLAALASDLGYFDQAHLAGDFRRLFGCAPAQYRDRQKS</sequence>
<dbReference type="GO" id="GO:0003700">
    <property type="term" value="F:DNA-binding transcription factor activity"/>
    <property type="evidence" value="ECO:0007669"/>
    <property type="project" value="InterPro"/>
</dbReference>
<dbReference type="PROSITE" id="PS00041">
    <property type="entry name" value="HTH_ARAC_FAMILY_1"/>
    <property type="match status" value="1"/>
</dbReference>
<dbReference type="AlphaFoldDB" id="A0A973W871"/>
<dbReference type="InterPro" id="IPR046532">
    <property type="entry name" value="DUF6597"/>
</dbReference>
<feature type="region of interest" description="Disordered" evidence="4">
    <location>
        <begin position="1"/>
        <end position="31"/>
    </location>
</feature>
<dbReference type="PROSITE" id="PS01124">
    <property type="entry name" value="HTH_ARAC_FAMILY_2"/>
    <property type="match status" value="1"/>
</dbReference>
<feature type="domain" description="HTH araC/xylS-type" evidence="5">
    <location>
        <begin position="178"/>
        <end position="283"/>
    </location>
</feature>
<dbReference type="GO" id="GO:0043565">
    <property type="term" value="F:sequence-specific DNA binding"/>
    <property type="evidence" value="ECO:0007669"/>
    <property type="project" value="InterPro"/>
</dbReference>
<reference evidence="6" key="1">
    <citation type="submission" date="2020-06" db="EMBL/GenBank/DDBJ databases">
        <title>Whole Genome Sequence of Bradyrhizobium sp. Strain 1S1.</title>
        <authorList>
            <person name="Bromfield E.S.P."/>
            <person name="Cloutier S."/>
        </authorList>
    </citation>
    <scope>NUCLEOTIDE SEQUENCE [LARGE SCALE GENOMIC DNA]</scope>
    <source>
        <strain evidence="6">1S1</strain>
    </source>
</reference>
<name>A0A973W871_9BRAD</name>
<dbReference type="Pfam" id="PF20240">
    <property type="entry name" value="DUF6597"/>
    <property type="match status" value="1"/>
</dbReference>
<evidence type="ECO:0000256" key="4">
    <source>
        <dbReference type="SAM" id="MobiDB-lite"/>
    </source>
</evidence>
<evidence type="ECO:0000256" key="3">
    <source>
        <dbReference type="ARBA" id="ARBA00023163"/>
    </source>
</evidence>
<dbReference type="PANTHER" id="PTHR46796">
    <property type="entry name" value="HTH-TYPE TRANSCRIPTIONAL ACTIVATOR RHAS-RELATED"/>
    <property type="match status" value="1"/>
</dbReference>
<evidence type="ECO:0000259" key="5">
    <source>
        <dbReference type="PROSITE" id="PS01124"/>
    </source>
</evidence>
<reference evidence="7" key="3">
    <citation type="submission" date="2024-03" db="EMBL/GenBank/DDBJ databases">
        <authorList>
            <person name="Bromfield E.S.P."/>
            <person name="Cloutier S."/>
        </authorList>
    </citation>
    <scope>NUCLEOTIDE SEQUENCE</scope>
    <source>
        <strain evidence="7">5S5</strain>
    </source>
</reference>
<dbReference type="Proteomes" id="UP001432046">
    <property type="component" value="Chromosome"/>
</dbReference>
<proteinExistence type="predicted"/>
<dbReference type="SUPFAM" id="SSF46689">
    <property type="entry name" value="Homeodomain-like"/>
    <property type="match status" value="1"/>
</dbReference>
<dbReference type="SMART" id="SM00342">
    <property type="entry name" value="HTH_ARAC"/>
    <property type="match status" value="1"/>
</dbReference>
<dbReference type="RefSeq" id="WP_166213944.1">
    <property type="nucleotide sequence ID" value="NZ_CP088285.1"/>
</dbReference>
<gene>
    <name evidence="6" type="ORF">HAP48_040455</name>
    <name evidence="7" type="ORF">WDK88_05185</name>
</gene>
<dbReference type="InterPro" id="IPR018060">
    <property type="entry name" value="HTH_AraC"/>
</dbReference>
<evidence type="ECO:0000313" key="8">
    <source>
        <dbReference type="Proteomes" id="UP001432046"/>
    </source>
</evidence>
<keyword evidence="1" id="KW-0805">Transcription regulation</keyword>
<dbReference type="EMBL" id="JAAOLE020000001">
    <property type="protein sequence ID" value="NVI49025.1"/>
    <property type="molecule type" value="Genomic_DNA"/>
</dbReference>
<dbReference type="InterPro" id="IPR050204">
    <property type="entry name" value="AraC_XylS_family_regulators"/>
</dbReference>
<evidence type="ECO:0000256" key="2">
    <source>
        <dbReference type="ARBA" id="ARBA00023125"/>
    </source>
</evidence>
<reference evidence="7" key="2">
    <citation type="journal article" date="2021" name="Int. J. Syst. Evol. Microbiol.">
        <title>Bradyrhizobium septentrionale sp. nov. (sv. septentrionale) and Bradyrhizobium quebecense sp. nov. (sv. septentrionale) associated with legumes native to Canada possess rearranged symbiosis genes and numerous insertion sequences.</title>
        <authorList>
            <person name="Bromfield E.S.P."/>
            <person name="Cloutier S."/>
        </authorList>
    </citation>
    <scope>NUCLEOTIDE SEQUENCE</scope>
    <source>
        <strain evidence="7">5S5</strain>
    </source>
</reference>
<dbReference type="InterPro" id="IPR018062">
    <property type="entry name" value="HTH_AraC-typ_CS"/>
</dbReference>
<keyword evidence="8" id="KW-1185">Reference proteome</keyword>
<dbReference type="EMBL" id="CP147711">
    <property type="protein sequence ID" value="WXC81036.1"/>
    <property type="molecule type" value="Genomic_DNA"/>
</dbReference>
<accession>A0A973W871</accession>
<keyword evidence="3" id="KW-0804">Transcription</keyword>
<dbReference type="Pfam" id="PF12833">
    <property type="entry name" value="HTH_18"/>
    <property type="match status" value="1"/>
</dbReference>
<dbReference type="Gene3D" id="1.10.10.60">
    <property type="entry name" value="Homeodomain-like"/>
    <property type="match status" value="1"/>
</dbReference>
<evidence type="ECO:0000313" key="7">
    <source>
        <dbReference type="EMBL" id="WXC81036.1"/>
    </source>
</evidence>
<dbReference type="InterPro" id="IPR009057">
    <property type="entry name" value="Homeodomain-like_sf"/>
</dbReference>
<evidence type="ECO:0000256" key="1">
    <source>
        <dbReference type="ARBA" id="ARBA00023015"/>
    </source>
</evidence>
<organism evidence="6">
    <name type="scientific">Bradyrhizobium septentrionale</name>
    <dbReference type="NCBI Taxonomy" id="1404411"/>
    <lineage>
        <taxon>Bacteria</taxon>
        <taxon>Pseudomonadati</taxon>
        <taxon>Pseudomonadota</taxon>
        <taxon>Alphaproteobacteria</taxon>
        <taxon>Hyphomicrobiales</taxon>
        <taxon>Nitrobacteraceae</taxon>
        <taxon>Bradyrhizobium</taxon>
    </lineage>
</organism>
<keyword evidence="2" id="KW-0238">DNA-binding</keyword>